<dbReference type="Proteomes" id="UP000886653">
    <property type="component" value="Unassembled WGS sequence"/>
</dbReference>
<name>A0A9P6NN08_9BASI</name>
<proteinExistence type="predicted"/>
<dbReference type="AlphaFoldDB" id="A0A9P6NN08"/>
<feature type="signal peptide" evidence="2">
    <location>
        <begin position="1"/>
        <end position="21"/>
    </location>
</feature>
<feature type="region of interest" description="Disordered" evidence="1">
    <location>
        <begin position="113"/>
        <end position="139"/>
    </location>
</feature>
<accession>A0A9P6NN08</accession>
<feature type="chain" id="PRO_5040515194" evidence="2">
    <location>
        <begin position="22"/>
        <end position="139"/>
    </location>
</feature>
<evidence type="ECO:0000313" key="4">
    <source>
        <dbReference type="Proteomes" id="UP000886653"/>
    </source>
</evidence>
<evidence type="ECO:0000313" key="3">
    <source>
        <dbReference type="EMBL" id="KAG0147033.1"/>
    </source>
</evidence>
<organism evidence="3 4">
    <name type="scientific">Cronartium quercuum f. sp. fusiforme G11</name>
    <dbReference type="NCBI Taxonomy" id="708437"/>
    <lineage>
        <taxon>Eukaryota</taxon>
        <taxon>Fungi</taxon>
        <taxon>Dikarya</taxon>
        <taxon>Basidiomycota</taxon>
        <taxon>Pucciniomycotina</taxon>
        <taxon>Pucciniomycetes</taxon>
        <taxon>Pucciniales</taxon>
        <taxon>Coleosporiaceae</taxon>
        <taxon>Cronartium</taxon>
    </lineage>
</organism>
<comment type="caution">
    <text evidence="3">The sequence shown here is derived from an EMBL/GenBank/DDBJ whole genome shotgun (WGS) entry which is preliminary data.</text>
</comment>
<gene>
    <name evidence="3" type="ORF">CROQUDRAFT_91831</name>
</gene>
<feature type="compositionally biased region" description="Polar residues" evidence="1">
    <location>
        <begin position="122"/>
        <end position="132"/>
    </location>
</feature>
<protein>
    <submittedName>
        <fullName evidence="3">Uncharacterized protein</fullName>
    </submittedName>
</protein>
<dbReference type="EMBL" id="MU167252">
    <property type="protein sequence ID" value="KAG0147033.1"/>
    <property type="molecule type" value="Genomic_DNA"/>
</dbReference>
<evidence type="ECO:0000256" key="1">
    <source>
        <dbReference type="SAM" id="MobiDB-lite"/>
    </source>
</evidence>
<sequence length="139" mass="15152">MLVIFLLNGLLDDYLLIKTQALNDIMKLTVESLITTLDNMAASHTVTPASEPTSVTTFSVKPSSTKGGKIPSIANLEVGPGEYDLCNHLEHEGRNHHCNINCRLQIEEQMASNHCSKGMSRQAHSVSTSGTLSMDEKAR</sequence>
<keyword evidence="4" id="KW-1185">Reference proteome</keyword>
<reference evidence="3" key="1">
    <citation type="submission" date="2013-11" db="EMBL/GenBank/DDBJ databases">
        <title>Genome sequence of the fusiform rust pathogen reveals effectors for host alternation and coevolution with pine.</title>
        <authorList>
            <consortium name="DOE Joint Genome Institute"/>
            <person name="Smith K."/>
            <person name="Pendleton A."/>
            <person name="Kubisiak T."/>
            <person name="Anderson C."/>
            <person name="Salamov A."/>
            <person name="Aerts A."/>
            <person name="Riley R."/>
            <person name="Clum A."/>
            <person name="Lindquist E."/>
            <person name="Ence D."/>
            <person name="Campbell M."/>
            <person name="Kronenberg Z."/>
            <person name="Feau N."/>
            <person name="Dhillon B."/>
            <person name="Hamelin R."/>
            <person name="Burleigh J."/>
            <person name="Smith J."/>
            <person name="Yandell M."/>
            <person name="Nelson C."/>
            <person name="Grigoriev I."/>
            <person name="Davis J."/>
        </authorList>
    </citation>
    <scope>NUCLEOTIDE SEQUENCE</scope>
    <source>
        <strain evidence="3">G11</strain>
    </source>
</reference>
<keyword evidence="2" id="KW-0732">Signal</keyword>
<evidence type="ECO:0000256" key="2">
    <source>
        <dbReference type="SAM" id="SignalP"/>
    </source>
</evidence>